<comment type="similarity">
    <text evidence="7">Belongs to the binding-protein-dependent transport system permease family.</text>
</comment>
<gene>
    <name evidence="9" type="ORF">EV645_4435</name>
</gene>
<evidence type="ECO:0000259" key="8">
    <source>
        <dbReference type="PROSITE" id="PS50928"/>
    </source>
</evidence>
<keyword evidence="10" id="KW-1185">Reference proteome</keyword>
<feature type="transmembrane region" description="Helical" evidence="7">
    <location>
        <begin position="25"/>
        <end position="47"/>
    </location>
</feature>
<dbReference type="InterPro" id="IPR035906">
    <property type="entry name" value="MetI-like_sf"/>
</dbReference>
<dbReference type="Gene3D" id="1.10.3720.10">
    <property type="entry name" value="MetI-like"/>
    <property type="match status" value="1"/>
</dbReference>
<dbReference type="EMBL" id="SHKR01000013">
    <property type="protein sequence ID" value="RZU13589.1"/>
    <property type="molecule type" value="Genomic_DNA"/>
</dbReference>
<keyword evidence="4 7" id="KW-0812">Transmembrane</keyword>
<dbReference type="Proteomes" id="UP000292027">
    <property type="component" value="Unassembled WGS sequence"/>
</dbReference>
<dbReference type="OrthoDB" id="61122at2"/>
<accession>A0A4Q7WVG2</accession>
<keyword evidence="6 7" id="KW-0472">Membrane</keyword>
<evidence type="ECO:0000256" key="4">
    <source>
        <dbReference type="ARBA" id="ARBA00022692"/>
    </source>
</evidence>
<keyword evidence="3" id="KW-1003">Cell membrane</keyword>
<feature type="transmembrane region" description="Helical" evidence="7">
    <location>
        <begin position="208"/>
        <end position="229"/>
    </location>
</feature>
<evidence type="ECO:0000313" key="9">
    <source>
        <dbReference type="EMBL" id="RZU13589.1"/>
    </source>
</evidence>
<dbReference type="CDD" id="cd06261">
    <property type="entry name" value="TM_PBP2"/>
    <property type="match status" value="1"/>
</dbReference>
<feature type="transmembrane region" description="Helical" evidence="7">
    <location>
        <begin position="267"/>
        <end position="288"/>
    </location>
</feature>
<evidence type="ECO:0000256" key="3">
    <source>
        <dbReference type="ARBA" id="ARBA00022475"/>
    </source>
</evidence>
<evidence type="ECO:0000256" key="6">
    <source>
        <dbReference type="ARBA" id="ARBA00023136"/>
    </source>
</evidence>
<feature type="domain" description="ABC transmembrane type-1" evidence="8">
    <location>
        <begin position="84"/>
        <end position="288"/>
    </location>
</feature>
<feature type="transmembrane region" description="Helical" evidence="7">
    <location>
        <begin position="166"/>
        <end position="187"/>
    </location>
</feature>
<dbReference type="PANTHER" id="PTHR43744">
    <property type="entry name" value="ABC TRANSPORTER PERMEASE PROTEIN MG189-RELATED-RELATED"/>
    <property type="match status" value="1"/>
</dbReference>
<sequence length="303" mass="33511">MTSAALPSTGTSVSRRPSSLRPGRIALYVVLIVGALLMIVPFLWMLLTSFKSDLEVQQFNWLPGELRWHNFVEAMQSAPFLRYFRNSLFIAVGETAFTLVVCTMAGYALAKAPIRGGKSLLNYFIVLLLVPFQIILVPLFMIVKSIPLFGGNNIIGHGGIGWLNSWWGLIIPLGAAPLFTFLARQFYVSLPDELAQAARVDGLSEFGIFLRIMTPLIKPALITIAVFQIEAAWNGFLWPLMITTSDEMRPLQLGLAIFSQNPAEIQWPYLMAGTALATLPMIVLFVFAQKRFVEGMANVGIKG</sequence>
<evidence type="ECO:0000256" key="5">
    <source>
        <dbReference type="ARBA" id="ARBA00022989"/>
    </source>
</evidence>
<feature type="transmembrane region" description="Helical" evidence="7">
    <location>
        <begin position="88"/>
        <end position="109"/>
    </location>
</feature>
<dbReference type="AlphaFoldDB" id="A0A4Q7WVG2"/>
<dbReference type="GO" id="GO:0005886">
    <property type="term" value="C:plasma membrane"/>
    <property type="evidence" value="ECO:0007669"/>
    <property type="project" value="UniProtKB-SubCell"/>
</dbReference>
<dbReference type="RefSeq" id="WP_130445845.1">
    <property type="nucleotide sequence ID" value="NZ_SHKR01000013.1"/>
</dbReference>
<dbReference type="Pfam" id="PF00528">
    <property type="entry name" value="BPD_transp_1"/>
    <property type="match status" value="1"/>
</dbReference>
<dbReference type="PROSITE" id="PS50928">
    <property type="entry name" value="ABC_TM1"/>
    <property type="match status" value="1"/>
</dbReference>
<dbReference type="InterPro" id="IPR000515">
    <property type="entry name" value="MetI-like"/>
</dbReference>
<keyword evidence="2 7" id="KW-0813">Transport</keyword>
<keyword evidence="5 7" id="KW-1133">Transmembrane helix</keyword>
<protein>
    <submittedName>
        <fullName evidence="9">Carbohydrate ABC transporter membrane protein 2 (CUT1 family)</fullName>
    </submittedName>
</protein>
<name>A0A4Q7WVG2_9ACTN</name>
<dbReference type="SUPFAM" id="SSF161098">
    <property type="entry name" value="MetI-like"/>
    <property type="match status" value="1"/>
</dbReference>
<evidence type="ECO:0000313" key="10">
    <source>
        <dbReference type="Proteomes" id="UP000292027"/>
    </source>
</evidence>
<dbReference type="GO" id="GO:0055085">
    <property type="term" value="P:transmembrane transport"/>
    <property type="evidence" value="ECO:0007669"/>
    <property type="project" value="InterPro"/>
</dbReference>
<organism evidence="9 10">
    <name type="scientific">Kribbella rubisoli</name>
    <dbReference type="NCBI Taxonomy" id="3075929"/>
    <lineage>
        <taxon>Bacteria</taxon>
        <taxon>Bacillati</taxon>
        <taxon>Actinomycetota</taxon>
        <taxon>Actinomycetes</taxon>
        <taxon>Propionibacteriales</taxon>
        <taxon>Kribbellaceae</taxon>
        <taxon>Kribbella</taxon>
    </lineage>
</organism>
<dbReference type="PANTHER" id="PTHR43744:SF12">
    <property type="entry name" value="ABC TRANSPORTER PERMEASE PROTEIN MG189-RELATED"/>
    <property type="match status" value="1"/>
</dbReference>
<comment type="subcellular location">
    <subcellularLocation>
        <location evidence="1 7">Cell membrane</location>
        <topology evidence="1 7">Multi-pass membrane protein</topology>
    </subcellularLocation>
</comment>
<comment type="caution">
    <text evidence="9">The sequence shown here is derived from an EMBL/GenBank/DDBJ whole genome shotgun (WGS) entry which is preliminary data.</text>
</comment>
<feature type="transmembrane region" description="Helical" evidence="7">
    <location>
        <begin position="121"/>
        <end position="146"/>
    </location>
</feature>
<reference evidence="9 10" key="1">
    <citation type="journal article" date="2015" name="Stand. Genomic Sci.">
        <title>Genomic Encyclopedia of Bacterial and Archaeal Type Strains, Phase III: the genomes of soil and plant-associated and newly described type strains.</title>
        <authorList>
            <person name="Whitman W.B."/>
            <person name="Woyke T."/>
            <person name="Klenk H.P."/>
            <person name="Zhou Y."/>
            <person name="Lilburn T.G."/>
            <person name="Beck B.J."/>
            <person name="De Vos P."/>
            <person name="Vandamme P."/>
            <person name="Eisen J.A."/>
            <person name="Garrity G."/>
            <person name="Hugenholtz P."/>
            <person name="Kyrpides N.C."/>
        </authorList>
    </citation>
    <scope>NUCLEOTIDE SEQUENCE [LARGE SCALE GENOMIC DNA]</scope>
    <source>
        <strain evidence="9 10">VKM Ac-2540</strain>
    </source>
</reference>
<evidence type="ECO:0000256" key="2">
    <source>
        <dbReference type="ARBA" id="ARBA00022448"/>
    </source>
</evidence>
<proteinExistence type="inferred from homology"/>
<evidence type="ECO:0000256" key="1">
    <source>
        <dbReference type="ARBA" id="ARBA00004651"/>
    </source>
</evidence>
<evidence type="ECO:0000256" key="7">
    <source>
        <dbReference type="RuleBase" id="RU363032"/>
    </source>
</evidence>